<evidence type="ECO:0000313" key="2">
    <source>
        <dbReference type="Proteomes" id="UP000046395"/>
    </source>
</evidence>
<evidence type="ECO:0000313" key="3">
    <source>
        <dbReference type="WBParaSite" id="TMUE_2000006141.1"/>
    </source>
</evidence>
<dbReference type="AlphaFoldDB" id="A0A5S6QFI9"/>
<evidence type="ECO:0000256" key="1">
    <source>
        <dbReference type="SAM" id="MobiDB-lite"/>
    </source>
</evidence>
<dbReference type="WBParaSite" id="TMUE_2000006141.1">
    <property type="protein sequence ID" value="TMUE_2000006141.1"/>
    <property type="gene ID" value="WBGene00302597"/>
</dbReference>
<proteinExistence type="predicted"/>
<reference evidence="3" key="1">
    <citation type="submission" date="2019-12" db="UniProtKB">
        <authorList>
            <consortium name="WormBaseParasite"/>
        </authorList>
    </citation>
    <scope>IDENTIFICATION</scope>
</reference>
<keyword evidence="2" id="KW-1185">Reference proteome</keyword>
<dbReference type="Proteomes" id="UP000046395">
    <property type="component" value="Unassembled WGS sequence"/>
</dbReference>
<feature type="region of interest" description="Disordered" evidence="1">
    <location>
        <begin position="236"/>
        <end position="275"/>
    </location>
</feature>
<feature type="region of interest" description="Disordered" evidence="1">
    <location>
        <begin position="1"/>
        <end position="37"/>
    </location>
</feature>
<sequence>MTSEVEVPHVSGPKDKSKRLESGEESTVLSESMEMRLRSSTTPASAFSFAHSLGGLRPSLKASDKSYSNFGVKKHQSSQDSALTSRVSESDPSIVVGNDLSALFAVHRRLPPIEERKVSTLSASEGQLLTKCRRLCDSDSPHVRSVASSTYSCKVFATHHSGSFGADHMSTIKECNLPSHRLRDKFAASPRLLLWCGLSTGDSVKDLPACVRGVHWKEDMMAAQGISFNVPGDRANDRVRGSKSCPSWEEGRRKKGKEVWTGHDSPQGRRDTFGV</sequence>
<organism evidence="2 3">
    <name type="scientific">Trichuris muris</name>
    <name type="common">Mouse whipworm</name>
    <dbReference type="NCBI Taxonomy" id="70415"/>
    <lineage>
        <taxon>Eukaryota</taxon>
        <taxon>Metazoa</taxon>
        <taxon>Ecdysozoa</taxon>
        <taxon>Nematoda</taxon>
        <taxon>Enoplea</taxon>
        <taxon>Dorylaimia</taxon>
        <taxon>Trichinellida</taxon>
        <taxon>Trichuridae</taxon>
        <taxon>Trichuris</taxon>
    </lineage>
</organism>
<feature type="compositionally biased region" description="Basic and acidic residues" evidence="1">
    <location>
        <begin position="249"/>
        <end position="275"/>
    </location>
</feature>
<name>A0A5S6QFI9_TRIMR</name>
<protein>
    <submittedName>
        <fullName evidence="3">Uncharacterized protein</fullName>
    </submittedName>
</protein>
<accession>A0A5S6QFI9</accession>
<feature type="compositionally biased region" description="Basic and acidic residues" evidence="1">
    <location>
        <begin position="12"/>
        <end position="22"/>
    </location>
</feature>